<dbReference type="Gene3D" id="2.170.270.10">
    <property type="entry name" value="SET domain"/>
    <property type="match status" value="1"/>
</dbReference>
<dbReference type="GO" id="GO:0008757">
    <property type="term" value="F:S-adenosylmethionine-dependent methyltransferase activity"/>
    <property type="evidence" value="ECO:0007669"/>
    <property type="project" value="UniProtKB-ARBA"/>
</dbReference>
<dbReference type="InParanoid" id="A0A6J2XK39"/>
<evidence type="ECO:0000313" key="3">
    <source>
        <dbReference type="RefSeq" id="XP_030751270.1"/>
    </source>
</evidence>
<sequence>MSEQDLFKIETNNTVGRYSVASQDLKPGDVIFKEAPFAYGPKSDSACVCLGCHNPVDCATLCSKCSWPVCGPQCEVLSVHKDNECDVFSNAKVKFQAVEDPTDVCLQYECITPIRVLLEKERDQKRWEEEVSVMESHNEQRKPKPIWEFNQHNIVEYLRGPCKLDRFSEDLIHTVCGILEVNAFEARTPNCYMIRCLFPKLALMSHNCVSNIHHAVDCHGNGNLKDCVVTVRAAIHIPKGGELYSSYTYSIWPTLVRREFLRESKFFECACPRCSDKTELGTHMSSLKCQRCDNGVVVASDPLNDLCEWNCTHCDYKTHGGAMRKVFAAIQNEIDQVEYVGGHEGIQQRETIFRKYKSVLHPKHAYMTILRSALIQLYGKAEGYTLGDLPDVILERKMELCYQLLEVLDVIEPGLSRIRGITLYELHGPIMMHARHQYQYDAISKDDFRQKLKESVDILKQAVEILTNEPVSQPEGQLGQMAQTAYDQLIENFDMLVETAY</sequence>
<dbReference type="AlphaFoldDB" id="A0A6J2XK39"/>
<evidence type="ECO:0000313" key="2">
    <source>
        <dbReference type="Proteomes" id="UP000504635"/>
    </source>
</evidence>
<protein>
    <submittedName>
        <fullName evidence="3">SET domain-containing protein SmydA-8-like</fullName>
    </submittedName>
</protein>
<dbReference type="PANTHER" id="PTHR46455">
    <property type="entry name" value="SET AND MYND DOMAIN CONTAINING, ARTHROPOD-SPECIFIC, MEMBER 4, ISOFORM A"/>
    <property type="match status" value="1"/>
</dbReference>
<dbReference type="RefSeq" id="XP_030751270.1">
    <property type="nucleotide sequence ID" value="XM_030895410.1"/>
</dbReference>
<dbReference type="GeneID" id="115878806"/>
<dbReference type="InterPro" id="IPR046341">
    <property type="entry name" value="SET_dom_sf"/>
</dbReference>
<dbReference type="PROSITE" id="PS50280">
    <property type="entry name" value="SET"/>
    <property type="match status" value="1"/>
</dbReference>
<proteinExistence type="predicted"/>
<dbReference type="GO" id="GO:0008276">
    <property type="term" value="F:protein methyltransferase activity"/>
    <property type="evidence" value="ECO:0007669"/>
    <property type="project" value="UniProtKB-ARBA"/>
</dbReference>
<dbReference type="PANTHER" id="PTHR46455:SF7">
    <property type="entry name" value="RE12806P"/>
    <property type="match status" value="1"/>
</dbReference>
<dbReference type="Proteomes" id="UP000504635">
    <property type="component" value="Unplaced"/>
</dbReference>
<name>A0A6J2XK39_SITOR</name>
<dbReference type="InterPro" id="IPR053010">
    <property type="entry name" value="SET_SmydA-8"/>
</dbReference>
<organism evidence="2 3">
    <name type="scientific">Sitophilus oryzae</name>
    <name type="common">Rice weevil</name>
    <name type="synonym">Curculio oryzae</name>
    <dbReference type="NCBI Taxonomy" id="7048"/>
    <lineage>
        <taxon>Eukaryota</taxon>
        <taxon>Metazoa</taxon>
        <taxon>Ecdysozoa</taxon>
        <taxon>Arthropoda</taxon>
        <taxon>Hexapoda</taxon>
        <taxon>Insecta</taxon>
        <taxon>Pterygota</taxon>
        <taxon>Neoptera</taxon>
        <taxon>Endopterygota</taxon>
        <taxon>Coleoptera</taxon>
        <taxon>Polyphaga</taxon>
        <taxon>Cucujiformia</taxon>
        <taxon>Curculionidae</taxon>
        <taxon>Dryophthorinae</taxon>
        <taxon>Sitophilus</taxon>
    </lineage>
</organism>
<gene>
    <name evidence="3" type="primary">LOC115878806</name>
</gene>
<keyword evidence="2" id="KW-1185">Reference proteome</keyword>
<dbReference type="OrthoDB" id="265717at2759"/>
<dbReference type="Gene3D" id="6.10.140.2220">
    <property type="match status" value="1"/>
</dbReference>
<dbReference type="Gene3D" id="1.10.220.160">
    <property type="match status" value="1"/>
</dbReference>
<dbReference type="InterPro" id="IPR001214">
    <property type="entry name" value="SET_dom"/>
</dbReference>
<dbReference type="GO" id="GO:0008170">
    <property type="term" value="F:N-methyltransferase activity"/>
    <property type="evidence" value="ECO:0007669"/>
    <property type="project" value="UniProtKB-ARBA"/>
</dbReference>
<evidence type="ECO:0000259" key="1">
    <source>
        <dbReference type="PROSITE" id="PS50280"/>
    </source>
</evidence>
<dbReference type="SUPFAM" id="SSF82199">
    <property type="entry name" value="SET domain"/>
    <property type="match status" value="1"/>
</dbReference>
<dbReference type="KEGG" id="soy:115878806"/>
<reference evidence="3" key="1">
    <citation type="submission" date="2025-08" db="UniProtKB">
        <authorList>
            <consortium name="RefSeq"/>
        </authorList>
    </citation>
    <scope>IDENTIFICATION</scope>
    <source>
        <tissue evidence="3">Gonads</tissue>
    </source>
</reference>
<dbReference type="CDD" id="cd20071">
    <property type="entry name" value="SET_SMYD"/>
    <property type="match status" value="1"/>
</dbReference>
<feature type="domain" description="SET" evidence="1">
    <location>
        <begin position="7"/>
        <end position="248"/>
    </location>
</feature>
<accession>A0A6J2XK39</accession>